<accession>A0AAW2CKM5</accession>
<evidence type="ECO:0000313" key="2">
    <source>
        <dbReference type="EMBL" id="KAK9997769.1"/>
    </source>
</evidence>
<dbReference type="AlphaFoldDB" id="A0AAW2CKM5"/>
<dbReference type="EMBL" id="JAZDWU010000006">
    <property type="protein sequence ID" value="KAK9997769.1"/>
    <property type="molecule type" value="Genomic_DNA"/>
</dbReference>
<dbReference type="Proteomes" id="UP001459277">
    <property type="component" value="Unassembled WGS sequence"/>
</dbReference>
<comment type="caution">
    <text evidence="2">The sequence shown here is derived from an EMBL/GenBank/DDBJ whole genome shotgun (WGS) entry which is preliminary data.</text>
</comment>
<name>A0AAW2CKM5_9ROSI</name>
<feature type="region of interest" description="Disordered" evidence="1">
    <location>
        <begin position="134"/>
        <end position="158"/>
    </location>
</feature>
<evidence type="ECO:0000256" key="1">
    <source>
        <dbReference type="SAM" id="MobiDB-lite"/>
    </source>
</evidence>
<protein>
    <submittedName>
        <fullName evidence="2">Uncharacterized protein</fullName>
    </submittedName>
</protein>
<evidence type="ECO:0000313" key="3">
    <source>
        <dbReference type="Proteomes" id="UP001459277"/>
    </source>
</evidence>
<gene>
    <name evidence="2" type="ORF">SO802_017372</name>
</gene>
<reference evidence="2 3" key="1">
    <citation type="submission" date="2024-01" db="EMBL/GenBank/DDBJ databases">
        <title>A telomere-to-telomere, gap-free genome of sweet tea (Lithocarpus litseifolius).</title>
        <authorList>
            <person name="Zhou J."/>
        </authorList>
    </citation>
    <scope>NUCLEOTIDE SEQUENCE [LARGE SCALE GENOMIC DNA]</scope>
    <source>
        <strain evidence="2">Zhou-2022a</strain>
        <tissue evidence="2">Leaf</tissue>
    </source>
</reference>
<sequence>MEQLLEIDGAIEFFLLAASKNVNWKGSSTDIERNKLEAIANEVNRKFGTALDALDISLTWAKFRSLWETWVLAKHYAHRGKVNSTTGTIEMDDFAWDQLERVVPGAEVFRRKPMILPNVVCSIFDRTPSWLAPEEHSRQRQNMSSSKMPSRKRKPSFEEIEEEEIKTCMLKVYKIDELESSERNYRVLLRTSLEVFYALFMAAMTAKVRKCFASTLKIDRSLLGNVVGDIQHLIRNLHWARIDCIRRGGNRSITEDMFWTEDVLPIAKEALY</sequence>
<organism evidence="2 3">
    <name type="scientific">Lithocarpus litseifolius</name>
    <dbReference type="NCBI Taxonomy" id="425828"/>
    <lineage>
        <taxon>Eukaryota</taxon>
        <taxon>Viridiplantae</taxon>
        <taxon>Streptophyta</taxon>
        <taxon>Embryophyta</taxon>
        <taxon>Tracheophyta</taxon>
        <taxon>Spermatophyta</taxon>
        <taxon>Magnoliopsida</taxon>
        <taxon>eudicotyledons</taxon>
        <taxon>Gunneridae</taxon>
        <taxon>Pentapetalae</taxon>
        <taxon>rosids</taxon>
        <taxon>fabids</taxon>
        <taxon>Fagales</taxon>
        <taxon>Fagaceae</taxon>
        <taxon>Lithocarpus</taxon>
    </lineage>
</organism>
<keyword evidence="3" id="KW-1185">Reference proteome</keyword>
<proteinExistence type="predicted"/>